<evidence type="ECO:0000313" key="1">
    <source>
        <dbReference type="EMBL" id="MCA1857436.1"/>
    </source>
</evidence>
<reference evidence="1 2" key="1">
    <citation type="submission" date="2021-07" db="EMBL/GenBank/DDBJ databases">
        <title>Characterization of Violacein-producing bacteria and related species.</title>
        <authorList>
            <person name="Wilson H.S."/>
            <person name="De Leon M.E."/>
        </authorList>
    </citation>
    <scope>NUCLEOTIDE SEQUENCE [LARGE SCALE GENOMIC DNA]</scope>
    <source>
        <strain evidence="1 2">HSC-2F05</strain>
    </source>
</reference>
<dbReference type="Proteomes" id="UP001198602">
    <property type="component" value="Unassembled WGS sequence"/>
</dbReference>
<proteinExistence type="predicted"/>
<evidence type="ECO:0008006" key="3">
    <source>
        <dbReference type="Google" id="ProtNLM"/>
    </source>
</evidence>
<evidence type="ECO:0000313" key="2">
    <source>
        <dbReference type="Proteomes" id="UP001198602"/>
    </source>
</evidence>
<comment type="caution">
    <text evidence="1">The sequence shown here is derived from an EMBL/GenBank/DDBJ whole genome shotgun (WGS) entry which is preliminary data.</text>
</comment>
<dbReference type="RefSeq" id="WP_225239655.1">
    <property type="nucleotide sequence ID" value="NZ_JAHYBX010000007.1"/>
</dbReference>
<sequence length="138" mass="15490">MTHERRGIESRLENWGRWANASDGPRVAACMTGVICDAMQKAKQGAPLPKTGDYIMRSIDSADAVLISRAMVRITLGHRRMLGLHYVDGKTDRYIAAFLRFQPAEFDRRMLEAQAAVEHALFSAYQNSNSQQCLGINF</sequence>
<accession>A0ABS7YER6</accession>
<keyword evidence="2" id="KW-1185">Reference proteome</keyword>
<gene>
    <name evidence="1" type="ORF">LE190_16100</name>
</gene>
<dbReference type="EMBL" id="JAHYBX010000007">
    <property type="protein sequence ID" value="MCA1857436.1"/>
    <property type="molecule type" value="Genomic_DNA"/>
</dbReference>
<name>A0ABS7YER6_9BURK</name>
<protein>
    <recommendedName>
        <fullName evidence="3">Antitermination protein Q</fullName>
    </recommendedName>
</protein>
<organism evidence="1 2">
    <name type="scientific">Massilia hydrophila</name>
    <dbReference type="NCBI Taxonomy" id="3044279"/>
    <lineage>
        <taxon>Bacteria</taxon>
        <taxon>Pseudomonadati</taxon>
        <taxon>Pseudomonadota</taxon>
        <taxon>Betaproteobacteria</taxon>
        <taxon>Burkholderiales</taxon>
        <taxon>Oxalobacteraceae</taxon>
        <taxon>Telluria group</taxon>
        <taxon>Massilia</taxon>
    </lineage>
</organism>